<keyword evidence="4" id="KW-0269">Exonuclease</keyword>
<dbReference type="SUPFAM" id="SSF50249">
    <property type="entry name" value="Nucleic acid-binding proteins"/>
    <property type="match status" value="2"/>
</dbReference>
<feature type="compositionally biased region" description="Basic residues" evidence="7">
    <location>
        <begin position="52"/>
        <end position="65"/>
    </location>
</feature>
<feature type="compositionally biased region" description="Polar residues" evidence="7">
    <location>
        <begin position="69"/>
        <end position="84"/>
    </location>
</feature>
<feature type="region of interest" description="Disordered" evidence="7">
    <location>
        <begin position="1"/>
        <end position="86"/>
    </location>
</feature>
<sequence>MGTVTPSDFDKETLKSKTSVQESDNASSENNEIRDQQKTVEKQETNNDSLLSKKKNARKRSKLRKLQMPDSNNAQTEAIHNETQGYEEKEIASTSSIDCKIPNNNLNAQATKGNNHKHGHYISENFNNLHISPQTAKFNTQSAESVQDFFIRQVVPLYSNAQYMENLAHHPQFQLTQNINTAQPGRGSPQMHPKVGYPISVPNSPMVYGSPSFPFQPSNLHSPKYVQNFIQHPLLNYSLKSPNHTNNICRNVFPGSPSGHYINSPLSKNKDCKKDVNNEDRKFESYMSKENVEAGLLENSLIQGVIRINPKQFQHAYITGTDRSEQDVLIDSVKNRNRALEGDVVIVQIIDSDTEESNETNEVKQKKGKVVYIKEKVHTRSCIGSLMLMPDKNRQRALFVPRDYRIPRLNISFTFWPDNFYTDYKRYENTLFLATILEWYDTRFAMGRIVCNIGESGDMQSETKAILAQTDLDVTPFPPDVKHLFPSLDYVIPEDEIKLREDCRKLCIFSIDPSNCRDIDDAVSCRKLDNGNFEIGVHISDVSHFLAENTILDKKVAEKATTIYMVERAYHMLPDELCMLCSLFPGVDKLAFSVFWEITEDAQIQNTRFSKTIIHSCCQLAYEHAQTVLDDKEESEASFPEIYNGFKFLDILESLKNLGRISSILRDRRFKGGALRIDQVKVSFRLSPTNGMPESFQICESKQSHQLIEEFMLLANMAVANKIYEDHPKLAFLRCHPEPSNYMLRQLAKALKPMGIDLEINSAGLLYKSLLPYMDPNADKGKAMVLSMLCAKPMARAKYFCAGGCEEDFNHYALNVPLYTHFTSPIRRYADIMVHRLLSASLKYRNIPTWDIDYVNMVAAQCNKQKYNAKKAGELSTELYTLKYIEMHSPVLTEAVVVEVKKKYIDVIIVAMGLNRRIFFNNDFPGKYEHIFNEAGSKLSKMELTWNATETLPQVKQVISVFSTLKVEMHKGDEMVKVEVKLVRPDDIAPIF</sequence>
<keyword evidence="2" id="KW-0540">Nuclease</keyword>
<dbReference type="InterPro" id="IPR022966">
    <property type="entry name" value="RNase_II/R_CS"/>
</dbReference>
<feature type="compositionally biased region" description="Basic and acidic residues" evidence="7">
    <location>
        <begin position="31"/>
        <end position="45"/>
    </location>
</feature>
<evidence type="ECO:0000256" key="7">
    <source>
        <dbReference type="SAM" id="MobiDB-lite"/>
    </source>
</evidence>
<dbReference type="InterPro" id="IPR012340">
    <property type="entry name" value="NA-bd_OB-fold"/>
</dbReference>
<proteinExistence type="inferred from homology"/>
<evidence type="ECO:0000313" key="9">
    <source>
        <dbReference type="EMBL" id="CAH4028701.1"/>
    </source>
</evidence>
<evidence type="ECO:0000256" key="5">
    <source>
        <dbReference type="ARBA" id="ARBA00022884"/>
    </source>
</evidence>
<dbReference type="GO" id="GO:0010587">
    <property type="term" value="P:miRNA catabolic process"/>
    <property type="evidence" value="ECO:0007669"/>
    <property type="project" value="TreeGrafter"/>
</dbReference>
<dbReference type="GO" id="GO:0000932">
    <property type="term" value="C:P-body"/>
    <property type="evidence" value="ECO:0007669"/>
    <property type="project" value="TreeGrafter"/>
</dbReference>
<dbReference type="OrthoDB" id="372421at2759"/>
<dbReference type="Pfam" id="PF17877">
    <property type="entry name" value="Dis3l2_C_term"/>
    <property type="match status" value="1"/>
</dbReference>
<dbReference type="PANTHER" id="PTHR23355:SF9">
    <property type="entry name" value="DIS3-LIKE EXONUCLEASE 2"/>
    <property type="match status" value="1"/>
</dbReference>
<dbReference type="EMBL" id="CALOZG010000005">
    <property type="protein sequence ID" value="CAH4028701.1"/>
    <property type="molecule type" value="Genomic_DNA"/>
</dbReference>
<dbReference type="PANTHER" id="PTHR23355">
    <property type="entry name" value="RIBONUCLEASE"/>
    <property type="match status" value="1"/>
</dbReference>
<dbReference type="InterPro" id="IPR001900">
    <property type="entry name" value="RNase_II/R"/>
</dbReference>
<evidence type="ECO:0000256" key="2">
    <source>
        <dbReference type="ARBA" id="ARBA00022722"/>
    </source>
</evidence>
<keyword evidence="5" id="KW-0694">RNA-binding</keyword>
<protein>
    <recommendedName>
        <fullName evidence="8">RNB domain-containing protein</fullName>
    </recommendedName>
</protein>
<dbReference type="GO" id="GO:0003723">
    <property type="term" value="F:RNA binding"/>
    <property type="evidence" value="ECO:0007669"/>
    <property type="project" value="UniProtKB-KW"/>
</dbReference>
<evidence type="ECO:0000256" key="6">
    <source>
        <dbReference type="RuleBase" id="RU003901"/>
    </source>
</evidence>
<dbReference type="PROSITE" id="PS01175">
    <property type="entry name" value="RIBONUCLEASE_II"/>
    <property type="match status" value="1"/>
</dbReference>
<comment type="caution">
    <text evidence="9">The sequence shown here is derived from an EMBL/GenBank/DDBJ whole genome shotgun (WGS) entry which is preliminary data.</text>
</comment>
<dbReference type="Gene3D" id="2.40.50.700">
    <property type="match status" value="1"/>
</dbReference>
<dbReference type="InterPro" id="IPR050180">
    <property type="entry name" value="RNR_Ribonuclease"/>
</dbReference>
<dbReference type="Pfam" id="PF17216">
    <property type="entry name" value="Rrp44_CSD1"/>
    <property type="match status" value="1"/>
</dbReference>
<name>A0A9P0TH85_PIEBR</name>
<organism evidence="9 10">
    <name type="scientific">Pieris brassicae</name>
    <name type="common">White butterfly</name>
    <name type="synonym">Large white butterfly</name>
    <dbReference type="NCBI Taxonomy" id="7116"/>
    <lineage>
        <taxon>Eukaryota</taxon>
        <taxon>Metazoa</taxon>
        <taxon>Ecdysozoa</taxon>
        <taxon>Arthropoda</taxon>
        <taxon>Hexapoda</taxon>
        <taxon>Insecta</taxon>
        <taxon>Pterygota</taxon>
        <taxon>Neoptera</taxon>
        <taxon>Endopterygota</taxon>
        <taxon>Lepidoptera</taxon>
        <taxon>Glossata</taxon>
        <taxon>Ditrysia</taxon>
        <taxon>Papilionoidea</taxon>
        <taxon>Pieridae</taxon>
        <taxon>Pierinae</taxon>
        <taxon>Pieris</taxon>
    </lineage>
</organism>
<evidence type="ECO:0000259" key="8">
    <source>
        <dbReference type="SMART" id="SM00955"/>
    </source>
</evidence>
<dbReference type="Gene3D" id="2.40.50.140">
    <property type="entry name" value="Nucleic acid-binding proteins"/>
    <property type="match status" value="1"/>
</dbReference>
<dbReference type="GO" id="GO:0000175">
    <property type="term" value="F:3'-5'-RNA exonuclease activity"/>
    <property type="evidence" value="ECO:0007669"/>
    <property type="project" value="TreeGrafter"/>
</dbReference>
<dbReference type="InterPro" id="IPR033771">
    <property type="entry name" value="Rrp44_CSD1"/>
</dbReference>
<evidence type="ECO:0000256" key="3">
    <source>
        <dbReference type="ARBA" id="ARBA00022801"/>
    </source>
</evidence>
<gene>
    <name evidence="9" type="ORF">PIBRA_LOCUS5508</name>
</gene>
<dbReference type="Proteomes" id="UP001152562">
    <property type="component" value="Unassembled WGS sequence"/>
</dbReference>
<evidence type="ECO:0000313" key="10">
    <source>
        <dbReference type="Proteomes" id="UP001152562"/>
    </source>
</evidence>
<feature type="domain" description="RNB" evidence="8">
    <location>
        <begin position="500"/>
        <end position="844"/>
    </location>
</feature>
<dbReference type="Pfam" id="PF00773">
    <property type="entry name" value="RNB"/>
    <property type="match status" value="1"/>
</dbReference>
<comment type="similarity">
    <text evidence="1 6">Belongs to the RNR ribonuclease family.</text>
</comment>
<dbReference type="InterPro" id="IPR041093">
    <property type="entry name" value="Dis3l2-like_C"/>
</dbReference>
<dbReference type="SMART" id="SM00955">
    <property type="entry name" value="RNB"/>
    <property type="match status" value="1"/>
</dbReference>
<evidence type="ECO:0000256" key="1">
    <source>
        <dbReference type="ARBA" id="ARBA00005785"/>
    </source>
</evidence>
<keyword evidence="3" id="KW-0378">Hydrolase</keyword>
<dbReference type="AlphaFoldDB" id="A0A9P0TH85"/>
<dbReference type="Gene3D" id="2.40.50.690">
    <property type="match status" value="1"/>
</dbReference>
<accession>A0A9P0TH85</accession>
<dbReference type="InterPro" id="IPR041505">
    <property type="entry name" value="Dis3_CSD2"/>
</dbReference>
<feature type="compositionally biased region" description="Polar residues" evidence="7">
    <location>
        <begin position="16"/>
        <end position="30"/>
    </location>
</feature>
<evidence type="ECO:0000256" key="4">
    <source>
        <dbReference type="ARBA" id="ARBA00022839"/>
    </source>
</evidence>
<keyword evidence="10" id="KW-1185">Reference proteome</keyword>
<dbReference type="Pfam" id="PF17849">
    <property type="entry name" value="OB_Dis3"/>
    <property type="match status" value="1"/>
</dbReference>
<reference evidence="9" key="1">
    <citation type="submission" date="2022-05" db="EMBL/GenBank/DDBJ databases">
        <authorList>
            <person name="Okamura Y."/>
        </authorList>
    </citation>
    <scope>NUCLEOTIDE SEQUENCE</scope>
</reference>
<dbReference type="GO" id="GO:0006402">
    <property type="term" value="P:mRNA catabolic process"/>
    <property type="evidence" value="ECO:0007669"/>
    <property type="project" value="TreeGrafter"/>
</dbReference>